<accession>A0A1I7X023</accession>
<name>A0A1I7X023_HETBA</name>
<evidence type="ECO:0000313" key="2">
    <source>
        <dbReference type="WBParaSite" id="Hba_10801"/>
    </source>
</evidence>
<protein>
    <submittedName>
        <fullName evidence="2">Transcriptional regulator</fullName>
    </submittedName>
</protein>
<organism evidence="1 2">
    <name type="scientific">Heterorhabditis bacteriophora</name>
    <name type="common">Entomopathogenic nematode worm</name>
    <dbReference type="NCBI Taxonomy" id="37862"/>
    <lineage>
        <taxon>Eukaryota</taxon>
        <taxon>Metazoa</taxon>
        <taxon>Ecdysozoa</taxon>
        <taxon>Nematoda</taxon>
        <taxon>Chromadorea</taxon>
        <taxon>Rhabditida</taxon>
        <taxon>Rhabditina</taxon>
        <taxon>Rhabditomorpha</taxon>
        <taxon>Strongyloidea</taxon>
        <taxon>Heterorhabditidae</taxon>
        <taxon>Heterorhabditis</taxon>
    </lineage>
</organism>
<keyword evidence="1" id="KW-1185">Reference proteome</keyword>
<proteinExistence type="predicted"/>
<sequence>MSRQSYQDYLDNLGKADYDVRIEEVINLF</sequence>
<evidence type="ECO:0000313" key="1">
    <source>
        <dbReference type="Proteomes" id="UP000095283"/>
    </source>
</evidence>
<dbReference type="WBParaSite" id="Hba_10801">
    <property type="protein sequence ID" value="Hba_10801"/>
    <property type="gene ID" value="Hba_10801"/>
</dbReference>
<dbReference type="AlphaFoldDB" id="A0A1I7X023"/>
<dbReference type="Proteomes" id="UP000095283">
    <property type="component" value="Unplaced"/>
</dbReference>
<reference evidence="2" key="1">
    <citation type="submission" date="2016-11" db="UniProtKB">
        <authorList>
            <consortium name="WormBaseParasite"/>
        </authorList>
    </citation>
    <scope>IDENTIFICATION</scope>
</reference>